<keyword evidence="1" id="KW-0813">Transport</keyword>
<dbReference type="InterPro" id="IPR039391">
    <property type="entry name" value="Phytocyanin-like"/>
</dbReference>
<feature type="transmembrane region" description="Helical" evidence="7">
    <location>
        <begin position="180"/>
        <end position="198"/>
    </location>
</feature>
<dbReference type="PANTHER" id="PTHR33021">
    <property type="entry name" value="BLUE COPPER PROTEIN"/>
    <property type="match status" value="1"/>
</dbReference>
<keyword evidence="3" id="KW-0249">Electron transport</keyword>
<sequence length="199" mass="20606">MNTSMIASFFVLLLAFPYAFATDFTVGDANGWNLGVDYTKWASGKTFKVGDNLVFKYGSSHQVDEVDESDYKSCTSSNAIKNYAGGNSKVPLTKAGKIYFICPTLGHCTSTGGMKLEVNVVAASTTPTPSGTPPPTKSPPTTPSTTPSTTPPTTPSAPSETNSTTPSPPKDNGAVGVSNGVSLLIGSFFVSAMILGLMG</sequence>
<dbReference type="Gene3D" id="2.60.40.420">
    <property type="entry name" value="Cupredoxins - blue copper proteins"/>
    <property type="match status" value="1"/>
</dbReference>
<reference evidence="10" key="1">
    <citation type="submission" date="2012-05" db="EMBL/GenBank/DDBJ databases">
        <authorList>
            <person name="Krishnakumar V."/>
            <person name="Cheung F."/>
            <person name="Xiao Y."/>
            <person name="Chan A."/>
            <person name="Moskal W.A."/>
            <person name="Town C.D."/>
        </authorList>
    </citation>
    <scope>NUCLEOTIDE SEQUENCE</scope>
</reference>
<protein>
    <recommendedName>
        <fullName evidence="9">Phytocyanin domain-containing protein</fullName>
    </recommendedName>
</protein>
<dbReference type="AlphaFoldDB" id="I3SSW8"/>
<evidence type="ECO:0000256" key="7">
    <source>
        <dbReference type="SAM" id="Phobius"/>
    </source>
</evidence>
<feature type="domain" description="Phytocyanin" evidence="9">
    <location>
        <begin position="22"/>
        <end position="122"/>
    </location>
</feature>
<dbReference type="GO" id="GO:0009055">
    <property type="term" value="F:electron transfer activity"/>
    <property type="evidence" value="ECO:0007669"/>
    <property type="project" value="InterPro"/>
</dbReference>
<dbReference type="Pfam" id="PF02298">
    <property type="entry name" value="Cu_bind_like"/>
    <property type="match status" value="1"/>
</dbReference>
<feature type="signal peptide" evidence="8">
    <location>
        <begin position="1"/>
        <end position="21"/>
    </location>
</feature>
<keyword evidence="8" id="KW-0732">Signal</keyword>
<feature type="compositionally biased region" description="Low complexity" evidence="6">
    <location>
        <begin position="156"/>
        <end position="165"/>
    </location>
</feature>
<dbReference type="PANTHER" id="PTHR33021:SF350">
    <property type="entry name" value="UCLACYANIN-2"/>
    <property type="match status" value="1"/>
</dbReference>
<evidence type="ECO:0000256" key="3">
    <source>
        <dbReference type="ARBA" id="ARBA00022982"/>
    </source>
</evidence>
<keyword evidence="7" id="KW-0472">Membrane</keyword>
<evidence type="ECO:0000313" key="10">
    <source>
        <dbReference type="EMBL" id="AFK43360.1"/>
    </source>
</evidence>
<dbReference type="FunFam" id="2.60.40.420:FF:000003">
    <property type="entry name" value="Blue copper"/>
    <property type="match status" value="1"/>
</dbReference>
<dbReference type="CDD" id="cd04216">
    <property type="entry name" value="Phytocyanin"/>
    <property type="match status" value="1"/>
</dbReference>
<evidence type="ECO:0000256" key="1">
    <source>
        <dbReference type="ARBA" id="ARBA00022448"/>
    </source>
</evidence>
<organism evidence="10">
    <name type="scientific">Medicago truncatula</name>
    <name type="common">Barrel medic</name>
    <name type="synonym">Medicago tribuloides</name>
    <dbReference type="NCBI Taxonomy" id="3880"/>
    <lineage>
        <taxon>Eukaryota</taxon>
        <taxon>Viridiplantae</taxon>
        <taxon>Streptophyta</taxon>
        <taxon>Embryophyta</taxon>
        <taxon>Tracheophyta</taxon>
        <taxon>Spermatophyta</taxon>
        <taxon>Magnoliopsida</taxon>
        <taxon>eudicotyledons</taxon>
        <taxon>Gunneridae</taxon>
        <taxon>Pentapetalae</taxon>
        <taxon>rosids</taxon>
        <taxon>fabids</taxon>
        <taxon>Fabales</taxon>
        <taxon>Fabaceae</taxon>
        <taxon>Papilionoideae</taxon>
        <taxon>50 kb inversion clade</taxon>
        <taxon>NPAAA clade</taxon>
        <taxon>Hologalegina</taxon>
        <taxon>IRL clade</taxon>
        <taxon>Trifolieae</taxon>
        <taxon>Medicago</taxon>
    </lineage>
</organism>
<evidence type="ECO:0000256" key="6">
    <source>
        <dbReference type="SAM" id="MobiDB-lite"/>
    </source>
</evidence>
<dbReference type="GO" id="GO:0046872">
    <property type="term" value="F:metal ion binding"/>
    <property type="evidence" value="ECO:0007669"/>
    <property type="project" value="UniProtKB-KW"/>
</dbReference>
<feature type="region of interest" description="Disordered" evidence="6">
    <location>
        <begin position="124"/>
        <end position="174"/>
    </location>
</feature>
<dbReference type="EMBL" id="BT143566">
    <property type="protein sequence ID" value="AFK43360.1"/>
    <property type="molecule type" value="mRNA"/>
</dbReference>
<evidence type="ECO:0000259" key="9">
    <source>
        <dbReference type="PROSITE" id="PS51485"/>
    </source>
</evidence>
<keyword evidence="2" id="KW-0479">Metal-binding</keyword>
<dbReference type="PROSITE" id="PS51485">
    <property type="entry name" value="PHYTOCYANIN"/>
    <property type="match status" value="1"/>
</dbReference>
<name>I3SSW8_MEDTR</name>
<dbReference type="InterPro" id="IPR003245">
    <property type="entry name" value="Phytocyanin_dom"/>
</dbReference>
<keyword evidence="5" id="KW-0325">Glycoprotein</keyword>
<keyword evidence="7" id="KW-1133">Transmembrane helix</keyword>
<keyword evidence="4" id="KW-0186">Copper</keyword>
<dbReference type="ExpressionAtlas" id="I3SSW8">
    <property type="expression patterns" value="differential"/>
</dbReference>
<accession>I3SSW8</accession>
<evidence type="ECO:0000256" key="5">
    <source>
        <dbReference type="ARBA" id="ARBA00023180"/>
    </source>
</evidence>
<feature type="compositionally biased region" description="Pro residues" evidence="6">
    <location>
        <begin position="130"/>
        <end position="142"/>
    </location>
</feature>
<dbReference type="SUPFAM" id="SSF49503">
    <property type="entry name" value="Cupredoxins"/>
    <property type="match status" value="1"/>
</dbReference>
<keyword evidence="7" id="KW-0812">Transmembrane</keyword>
<evidence type="ECO:0000256" key="2">
    <source>
        <dbReference type="ARBA" id="ARBA00022723"/>
    </source>
</evidence>
<evidence type="ECO:0000256" key="8">
    <source>
        <dbReference type="SAM" id="SignalP"/>
    </source>
</evidence>
<evidence type="ECO:0000256" key="4">
    <source>
        <dbReference type="ARBA" id="ARBA00023008"/>
    </source>
</evidence>
<feature type="chain" id="PRO_5003678987" description="Phytocyanin domain-containing protein" evidence="8">
    <location>
        <begin position="22"/>
        <end position="199"/>
    </location>
</feature>
<proteinExistence type="evidence at transcript level"/>
<dbReference type="InterPro" id="IPR008972">
    <property type="entry name" value="Cupredoxin"/>
</dbReference>